<evidence type="ECO:0000259" key="1">
    <source>
        <dbReference type="PROSITE" id="PS50848"/>
    </source>
</evidence>
<dbReference type="GO" id="GO:0008289">
    <property type="term" value="F:lipid binding"/>
    <property type="evidence" value="ECO:0007669"/>
    <property type="project" value="InterPro"/>
</dbReference>
<keyword evidence="3" id="KW-1185">Reference proteome</keyword>
<dbReference type="PROSITE" id="PS50848">
    <property type="entry name" value="START"/>
    <property type="match status" value="1"/>
</dbReference>
<organism evidence="2 3">
    <name type="scientific">Solanum tuberosum</name>
    <name type="common">Potato</name>
    <dbReference type="NCBI Taxonomy" id="4113"/>
    <lineage>
        <taxon>Eukaryota</taxon>
        <taxon>Viridiplantae</taxon>
        <taxon>Streptophyta</taxon>
        <taxon>Embryophyta</taxon>
        <taxon>Tracheophyta</taxon>
        <taxon>Spermatophyta</taxon>
        <taxon>Magnoliopsida</taxon>
        <taxon>eudicotyledons</taxon>
        <taxon>Gunneridae</taxon>
        <taxon>Pentapetalae</taxon>
        <taxon>asterids</taxon>
        <taxon>lamiids</taxon>
        <taxon>Solanales</taxon>
        <taxon>Solanaceae</taxon>
        <taxon>Solanoideae</taxon>
        <taxon>Solaneae</taxon>
        <taxon>Solanum</taxon>
    </lineage>
</organism>
<dbReference type="InParanoid" id="M1DVJ6"/>
<evidence type="ECO:0000313" key="2">
    <source>
        <dbReference type="EnsemblPlants" id="PGSC0003DMT400095083"/>
    </source>
</evidence>
<dbReference type="InterPro" id="IPR002913">
    <property type="entry name" value="START_lipid-bd_dom"/>
</dbReference>
<dbReference type="InterPro" id="IPR042160">
    <property type="entry name" value="HD-Zip_IV"/>
</dbReference>
<dbReference type="Proteomes" id="UP000011115">
    <property type="component" value="Unassembled WGS sequence"/>
</dbReference>
<dbReference type="SUPFAM" id="SSF55961">
    <property type="entry name" value="Bet v1-like"/>
    <property type="match status" value="1"/>
</dbReference>
<dbReference type="AlphaFoldDB" id="M1DVJ6"/>
<accession>M1DVJ6</accession>
<dbReference type="PaxDb" id="4113-PGSC0003DMT400095083"/>
<dbReference type="PANTHER" id="PTHR45654:SF20">
    <property type="entry name" value="HOMEOBOX PROTEIN"/>
    <property type="match status" value="1"/>
</dbReference>
<dbReference type="HOGENOM" id="CLU_2042182_0_0_1"/>
<dbReference type="GO" id="GO:0003677">
    <property type="term" value="F:DNA binding"/>
    <property type="evidence" value="ECO:0007669"/>
    <property type="project" value="UniProtKB-KW"/>
</dbReference>
<reference evidence="3" key="1">
    <citation type="journal article" date="2011" name="Nature">
        <title>Genome sequence and analysis of the tuber crop potato.</title>
        <authorList>
            <consortium name="The Potato Genome Sequencing Consortium"/>
        </authorList>
    </citation>
    <scope>NUCLEOTIDE SEQUENCE [LARGE SCALE GENOMIC DNA]</scope>
    <source>
        <strain evidence="3">cv. DM1-3 516 R44</strain>
    </source>
</reference>
<protein>
    <submittedName>
        <fullName evidence="2">Homeobox protein</fullName>
    </submittedName>
</protein>
<dbReference type="PANTHER" id="PTHR45654">
    <property type="entry name" value="HOMEOBOX-LEUCINE ZIPPER PROTEIN MERISTEM L1"/>
    <property type="match status" value="1"/>
</dbReference>
<sequence length="121" mass="13524">MFPCIVGNTSTIDVISTGLGENKGAALLLIKTELQLISDLVPFREIKFLRYCKKHVDGLWVVVDVSVDYPTRLFGSSTLNNENHVNHLYHSLVKKGRGLVHKVDSQFAKAIRVLESDEVIC</sequence>
<evidence type="ECO:0000313" key="3">
    <source>
        <dbReference type="Proteomes" id="UP000011115"/>
    </source>
</evidence>
<proteinExistence type="predicted"/>
<dbReference type="EnsemblPlants" id="PGSC0003DMT400095083">
    <property type="protein sequence ID" value="PGSC0003DMT400095083"/>
    <property type="gene ID" value="PGSC0003DMG400044654"/>
</dbReference>
<name>M1DVJ6_SOLTU</name>
<dbReference type="Pfam" id="PF01852">
    <property type="entry name" value="START"/>
    <property type="match status" value="1"/>
</dbReference>
<dbReference type="Gramene" id="PGSC0003DMT400095083">
    <property type="protein sequence ID" value="PGSC0003DMT400095083"/>
    <property type="gene ID" value="PGSC0003DMG400044654"/>
</dbReference>
<feature type="domain" description="START" evidence="1">
    <location>
        <begin position="1"/>
        <end position="70"/>
    </location>
</feature>
<reference evidence="2" key="2">
    <citation type="submission" date="2015-06" db="UniProtKB">
        <authorList>
            <consortium name="EnsemblPlants"/>
        </authorList>
    </citation>
    <scope>IDENTIFICATION</scope>
    <source>
        <strain evidence="2">DM1-3 516 R44</strain>
    </source>
</reference>